<dbReference type="OrthoDB" id="6763127at2759"/>
<keyword evidence="2" id="KW-1185">Reference proteome</keyword>
<dbReference type="AlphaFoldDB" id="A0A9P0G862"/>
<evidence type="ECO:0000313" key="1">
    <source>
        <dbReference type="EMBL" id="CAH1105739.1"/>
    </source>
</evidence>
<gene>
    <name evidence="1" type="ORF">PSYICH_LOCUS7270</name>
</gene>
<sequence>MMLYCINNSTTLDEIRISFFEPHHGQSEGDSAHSAIGYAVKGAGDIFIPSQLTSIIRLARRKHPYNVEGMNPEKFLAFKELSKNLRILTIRKCDNSSDTVDWTKCALLGNGNLIFQIYVVKLNFQRYLEILNEHNNNISDGFLDDLTLNENRVIFFQYDGATPHNTRNVSELLNLYFRDTWIGTKEPLLVAATFAASLFEPKEDNLNNYDLEKHFNENDNITVTDIITTPIRLIFRIIWCLFTIPFRFLGNILDKLT</sequence>
<organism evidence="1 2">
    <name type="scientific">Psylliodes chrysocephalus</name>
    <dbReference type="NCBI Taxonomy" id="3402493"/>
    <lineage>
        <taxon>Eukaryota</taxon>
        <taxon>Metazoa</taxon>
        <taxon>Ecdysozoa</taxon>
        <taxon>Arthropoda</taxon>
        <taxon>Hexapoda</taxon>
        <taxon>Insecta</taxon>
        <taxon>Pterygota</taxon>
        <taxon>Neoptera</taxon>
        <taxon>Endopterygota</taxon>
        <taxon>Coleoptera</taxon>
        <taxon>Polyphaga</taxon>
        <taxon>Cucujiformia</taxon>
        <taxon>Chrysomeloidea</taxon>
        <taxon>Chrysomelidae</taxon>
        <taxon>Galerucinae</taxon>
        <taxon>Alticini</taxon>
        <taxon>Psylliodes</taxon>
    </lineage>
</organism>
<dbReference type="Proteomes" id="UP001153636">
    <property type="component" value="Chromosome 2"/>
</dbReference>
<accession>A0A9P0G862</accession>
<reference evidence="1" key="1">
    <citation type="submission" date="2022-01" db="EMBL/GenBank/DDBJ databases">
        <authorList>
            <person name="King R."/>
        </authorList>
    </citation>
    <scope>NUCLEOTIDE SEQUENCE</scope>
</reference>
<dbReference type="EMBL" id="OV651814">
    <property type="protein sequence ID" value="CAH1105739.1"/>
    <property type="molecule type" value="Genomic_DNA"/>
</dbReference>
<proteinExistence type="predicted"/>
<evidence type="ECO:0000313" key="2">
    <source>
        <dbReference type="Proteomes" id="UP001153636"/>
    </source>
</evidence>
<name>A0A9P0G862_9CUCU</name>
<protein>
    <submittedName>
        <fullName evidence="1">Uncharacterized protein</fullName>
    </submittedName>
</protein>